<feature type="chain" id="PRO_5045927363" evidence="1">
    <location>
        <begin position="30"/>
        <end position="187"/>
    </location>
</feature>
<evidence type="ECO:0000256" key="1">
    <source>
        <dbReference type="SAM" id="SignalP"/>
    </source>
</evidence>
<dbReference type="PROSITE" id="PS51819">
    <property type="entry name" value="VOC"/>
    <property type="match status" value="1"/>
</dbReference>
<dbReference type="Gene3D" id="3.10.180.10">
    <property type="entry name" value="2,3-Dihydroxybiphenyl 1,2-Dioxygenase, domain 1"/>
    <property type="match status" value="1"/>
</dbReference>
<evidence type="ECO:0000313" key="3">
    <source>
        <dbReference type="EMBL" id="MFC4312975.1"/>
    </source>
</evidence>
<keyword evidence="1" id="KW-0732">Signal</keyword>
<gene>
    <name evidence="3" type="ORF">ACFPN2_28080</name>
</gene>
<keyword evidence="4" id="KW-1185">Reference proteome</keyword>
<proteinExistence type="predicted"/>
<evidence type="ECO:0000313" key="4">
    <source>
        <dbReference type="Proteomes" id="UP001595904"/>
    </source>
</evidence>
<sequence length="187" mass="19759">MFMSSSRICRVGAVILVALGLHLAVPSDAAEAPVIQMGTKASEVMVMKIAVSDLRRSLDFYTQVVGLKEFTLPGIARPNIEDGSKVGNLYLNYSGSPADPFLSLMRMKDVTPTAESAKVAWICFKVADARAVLNRAEAAGAPIIMDATKFLGVVAGLIRDPDGYTVELTQAETAKAAGAMAPDGQPE</sequence>
<dbReference type="RefSeq" id="WP_380602898.1">
    <property type="nucleotide sequence ID" value="NZ_JBHSDU010000015.1"/>
</dbReference>
<organism evidence="3 4">
    <name type="scientific">Steroidobacter flavus</name>
    <dbReference type="NCBI Taxonomy" id="1842136"/>
    <lineage>
        <taxon>Bacteria</taxon>
        <taxon>Pseudomonadati</taxon>
        <taxon>Pseudomonadota</taxon>
        <taxon>Gammaproteobacteria</taxon>
        <taxon>Steroidobacterales</taxon>
        <taxon>Steroidobacteraceae</taxon>
        <taxon>Steroidobacter</taxon>
    </lineage>
</organism>
<name>A0ABV8T1P3_9GAMM</name>
<dbReference type="InterPro" id="IPR037523">
    <property type="entry name" value="VOC_core"/>
</dbReference>
<feature type="signal peptide" evidence="1">
    <location>
        <begin position="1"/>
        <end position="29"/>
    </location>
</feature>
<evidence type="ECO:0000259" key="2">
    <source>
        <dbReference type="PROSITE" id="PS51819"/>
    </source>
</evidence>
<accession>A0ABV8T1P3</accession>
<comment type="caution">
    <text evidence="3">The sequence shown here is derived from an EMBL/GenBank/DDBJ whole genome shotgun (WGS) entry which is preliminary data.</text>
</comment>
<dbReference type="Proteomes" id="UP001595904">
    <property type="component" value="Unassembled WGS sequence"/>
</dbReference>
<dbReference type="InterPro" id="IPR004360">
    <property type="entry name" value="Glyas_Fos-R_dOase_dom"/>
</dbReference>
<protein>
    <submittedName>
        <fullName evidence="3">VOC family protein</fullName>
    </submittedName>
</protein>
<reference evidence="4" key="1">
    <citation type="journal article" date="2019" name="Int. J. Syst. Evol. Microbiol.">
        <title>The Global Catalogue of Microorganisms (GCM) 10K type strain sequencing project: providing services to taxonomists for standard genome sequencing and annotation.</title>
        <authorList>
            <consortium name="The Broad Institute Genomics Platform"/>
            <consortium name="The Broad Institute Genome Sequencing Center for Infectious Disease"/>
            <person name="Wu L."/>
            <person name="Ma J."/>
        </authorList>
    </citation>
    <scope>NUCLEOTIDE SEQUENCE [LARGE SCALE GENOMIC DNA]</scope>
    <source>
        <strain evidence="4">CGMCC 1.10759</strain>
    </source>
</reference>
<dbReference type="Pfam" id="PF00903">
    <property type="entry name" value="Glyoxalase"/>
    <property type="match status" value="1"/>
</dbReference>
<dbReference type="EMBL" id="JBHSDU010000015">
    <property type="protein sequence ID" value="MFC4312975.1"/>
    <property type="molecule type" value="Genomic_DNA"/>
</dbReference>
<feature type="domain" description="VOC" evidence="2">
    <location>
        <begin position="42"/>
        <end position="171"/>
    </location>
</feature>
<dbReference type="InterPro" id="IPR029068">
    <property type="entry name" value="Glyas_Bleomycin-R_OHBP_Dase"/>
</dbReference>
<dbReference type="SUPFAM" id="SSF54593">
    <property type="entry name" value="Glyoxalase/Bleomycin resistance protein/Dihydroxybiphenyl dioxygenase"/>
    <property type="match status" value="1"/>
</dbReference>